<sequence length="209" mass="24261">MSLNTYQVEIDEKKDPDPFITLSSKSKGNELEFIAFRILKSTMKIDCQRNWERNVASDSYFDWNNQICEHSRIICIKYGAPRHCAHNKKSVSINIPEKLPINSIMALSFEYPPYSSNATIQDGKIELSYNQPKDISENDKYKNIESKSDESKSESNESKDEYSEFGIKYPLDSCIFVLNKEFVEADISTSKYKKIYLKLIGLPIYIYKK</sequence>
<name>A0ACA9LEG4_9GLOM</name>
<evidence type="ECO:0000313" key="2">
    <source>
        <dbReference type="Proteomes" id="UP000789366"/>
    </source>
</evidence>
<evidence type="ECO:0000313" key="1">
    <source>
        <dbReference type="EMBL" id="CAG8526084.1"/>
    </source>
</evidence>
<accession>A0ACA9LEG4</accession>
<proteinExistence type="predicted"/>
<dbReference type="Proteomes" id="UP000789366">
    <property type="component" value="Unassembled WGS sequence"/>
</dbReference>
<keyword evidence="2" id="KW-1185">Reference proteome</keyword>
<comment type="caution">
    <text evidence="1">The sequence shown here is derived from an EMBL/GenBank/DDBJ whole genome shotgun (WGS) entry which is preliminary data.</text>
</comment>
<protein>
    <submittedName>
        <fullName evidence="1">14907_t:CDS:1</fullName>
    </submittedName>
</protein>
<organism evidence="1 2">
    <name type="scientific">Cetraspora pellucida</name>
    <dbReference type="NCBI Taxonomy" id="1433469"/>
    <lineage>
        <taxon>Eukaryota</taxon>
        <taxon>Fungi</taxon>
        <taxon>Fungi incertae sedis</taxon>
        <taxon>Mucoromycota</taxon>
        <taxon>Glomeromycotina</taxon>
        <taxon>Glomeromycetes</taxon>
        <taxon>Diversisporales</taxon>
        <taxon>Gigasporaceae</taxon>
        <taxon>Cetraspora</taxon>
    </lineage>
</organism>
<dbReference type="EMBL" id="CAJVPW010003560">
    <property type="protein sequence ID" value="CAG8526084.1"/>
    <property type="molecule type" value="Genomic_DNA"/>
</dbReference>
<reference evidence="1" key="1">
    <citation type="submission" date="2021-06" db="EMBL/GenBank/DDBJ databases">
        <authorList>
            <person name="Kallberg Y."/>
            <person name="Tangrot J."/>
            <person name="Rosling A."/>
        </authorList>
    </citation>
    <scope>NUCLEOTIDE SEQUENCE</scope>
    <source>
        <strain evidence="1">28 12/20/2015</strain>
    </source>
</reference>
<gene>
    <name evidence="1" type="ORF">SPELUC_LOCUS4154</name>
</gene>